<dbReference type="InterPro" id="IPR007488">
    <property type="entry name" value="DUF535"/>
</dbReference>
<dbReference type="PANTHER" id="PTHR38785:SF1">
    <property type="entry name" value="HOMOLOG OF VIRK"/>
    <property type="match status" value="1"/>
</dbReference>
<proteinExistence type="predicted"/>
<dbReference type="PANTHER" id="PTHR38785">
    <property type="entry name" value="HOMOLOG OF VIRK"/>
    <property type="match status" value="1"/>
</dbReference>
<evidence type="ECO:0000313" key="2">
    <source>
        <dbReference type="Proteomes" id="UP000443353"/>
    </source>
</evidence>
<dbReference type="RefSeq" id="WP_056126796.1">
    <property type="nucleotide sequence ID" value="NZ_WSES01000001.1"/>
</dbReference>
<comment type="caution">
    <text evidence="1">The sequence shown here is derived from an EMBL/GenBank/DDBJ whole genome shotgun (WGS) entry which is preliminary data.</text>
</comment>
<dbReference type="GO" id="GO:0006974">
    <property type="term" value="P:DNA damage response"/>
    <property type="evidence" value="ECO:0007669"/>
    <property type="project" value="TreeGrafter"/>
</dbReference>
<reference evidence="1 2" key="1">
    <citation type="submission" date="2019-12" db="EMBL/GenBank/DDBJ databases">
        <authorList>
            <person name="Li C."/>
            <person name="Zhao J."/>
        </authorList>
    </citation>
    <scope>NUCLEOTIDE SEQUENCE [LARGE SCALE GENOMIC DNA]</scope>
    <source>
        <strain evidence="1 2">NEAU-DD11</strain>
    </source>
</reference>
<accession>A0A7X3K533</accession>
<dbReference type="Proteomes" id="UP000443353">
    <property type="component" value="Unassembled WGS sequence"/>
</dbReference>
<evidence type="ECO:0000313" key="1">
    <source>
        <dbReference type="EMBL" id="MVW58444.1"/>
    </source>
</evidence>
<gene>
    <name evidence="1" type="ORF">GPY61_00705</name>
</gene>
<organism evidence="1 2">
    <name type="scientific">Massilia cellulosiltytica</name>
    <dbReference type="NCBI Taxonomy" id="2683234"/>
    <lineage>
        <taxon>Bacteria</taxon>
        <taxon>Pseudomonadati</taxon>
        <taxon>Pseudomonadota</taxon>
        <taxon>Betaproteobacteria</taxon>
        <taxon>Burkholderiales</taxon>
        <taxon>Oxalobacteraceae</taxon>
        <taxon>Telluria group</taxon>
        <taxon>Massilia</taxon>
    </lineage>
</organism>
<protein>
    <submittedName>
        <fullName evidence="1">DUF535 domain-containing protein</fullName>
    </submittedName>
</protein>
<sequence length="339" mass="38179">MVFALLTRHWLARRHYPFASWAACIMRSLRVLLFRRAHVELLAMDVYRNYVTQVHDDVFHHLSHRNYLARGLSLRQRVRCVLTHYRFEEATFDAAYKHAVYRDGGLVLWQHEADGSKVEIRLGMAQRLNAEGDLTLTLLANGRRVHRLSFSWVDEHFAGLAGLGAAGILPFIARNQGHRADEADAVDAFRRAFPPDSPLVTTPGFFCCAALQGIAQALGMDHVVAVKSAWHCAWLPSDARHFATAYDGFWRSLGGTDMPGRAWCIALPFEAKPLAAIPSRHRKRAARRREYWRIIAEGACLSLRSHIVHTGPRAHTAEELFRVLVQSDNGAGSRSPSST</sequence>
<keyword evidence="2" id="KW-1185">Reference proteome</keyword>
<name>A0A7X3K533_9BURK</name>
<dbReference type="AlphaFoldDB" id="A0A7X3K533"/>
<dbReference type="EMBL" id="WSES01000001">
    <property type="protein sequence ID" value="MVW58444.1"/>
    <property type="molecule type" value="Genomic_DNA"/>
</dbReference>
<dbReference type="Pfam" id="PF04393">
    <property type="entry name" value="DUF535"/>
    <property type="match status" value="1"/>
</dbReference>